<dbReference type="Gene3D" id="3.40.50.2300">
    <property type="match status" value="1"/>
</dbReference>
<dbReference type="PRINTS" id="PR00344">
    <property type="entry name" value="BCTRLSENSOR"/>
</dbReference>
<feature type="modified residue" description="4-aspartylphosphate" evidence="6">
    <location>
        <position position="1421"/>
    </location>
</feature>
<dbReference type="InterPro" id="IPR004358">
    <property type="entry name" value="Sig_transdc_His_kin-like_C"/>
</dbReference>
<dbReference type="SMART" id="SM00387">
    <property type="entry name" value="HATPase_c"/>
    <property type="match status" value="1"/>
</dbReference>
<dbReference type="CDD" id="cd16922">
    <property type="entry name" value="HATPase_EvgS-ArcB-TorS-like"/>
    <property type="match status" value="1"/>
</dbReference>
<dbReference type="Pfam" id="PF01590">
    <property type="entry name" value="GAF"/>
    <property type="match status" value="1"/>
</dbReference>
<dbReference type="InterPro" id="IPR013655">
    <property type="entry name" value="PAS_fold_3"/>
</dbReference>
<dbReference type="InterPro" id="IPR003661">
    <property type="entry name" value="HisK_dim/P_dom"/>
</dbReference>
<feature type="domain" description="PAC" evidence="11">
    <location>
        <begin position="638"/>
        <end position="692"/>
    </location>
</feature>
<evidence type="ECO:0000259" key="8">
    <source>
        <dbReference type="PROSITE" id="PS50109"/>
    </source>
</evidence>
<dbReference type="Gene3D" id="3.30.450.20">
    <property type="entry name" value="PAS domain"/>
    <property type="match status" value="7"/>
</dbReference>
<dbReference type="CDD" id="cd00130">
    <property type="entry name" value="PAS"/>
    <property type="match status" value="4"/>
</dbReference>
<comment type="catalytic activity">
    <reaction evidence="1">
        <text>ATP + protein L-histidine = ADP + protein N-phospho-L-histidine.</text>
        <dbReference type="EC" id="2.7.13.3"/>
    </reaction>
</comment>
<evidence type="ECO:0000256" key="3">
    <source>
        <dbReference type="ARBA" id="ARBA00022553"/>
    </source>
</evidence>
<protein>
    <recommendedName>
        <fullName evidence="2">histidine kinase</fullName>
        <ecNumber evidence="2">2.7.13.3</ecNumber>
    </recommendedName>
</protein>
<keyword evidence="4" id="KW-0808">Transferase</keyword>
<feature type="domain" description="PAS" evidence="10">
    <location>
        <begin position="975"/>
        <end position="1019"/>
    </location>
</feature>
<evidence type="ECO:0000256" key="5">
    <source>
        <dbReference type="ARBA" id="ARBA00022777"/>
    </source>
</evidence>
<keyword evidence="7" id="KW-0175">Coiled coil</keyword>
<dbReference type="PANTHER" id="PTHR43047:SF72">
    <property type="entry name" value="OSMOSENSING HISTIDINE PROTEIN KINASE SLN1"/>
    <property type="match status" value="1"/>
</dbReference>
<dbReference type="Pfam" id="PF08447">
    <property type="entry name" value="PAS_3"/>
    <property type="match status" value="1"/>
</dbReference>
<dbReference type="SUPFAM" id="SSF52172">
    <property type="entry name" value="CheY-like"/>
    <property type="match status" value="1"/>
</dbReference>
<evidence type="ECO:0000256" key="2">
    <source>
        <dbReference type="ARBA" id="ARBA00012438"/>
    </source>
</evidence>
<dbReference type="Proteomes" id="UP001597151">
    <property type="component" value="Unassembled WGS sequence"/>
</dbReference>
<dbReference type="PANTHER" id="PTHR43047">
    <property type="entry name" value="TWO-COMPONENT HISTIDINE PROTEIN KINASE"/>
    <property type="match status" value="1"/>
</dbReference>
<name>A0ABW3TAI2_9RHOB</name>
<dbReference type="InterPro" id="IPR013656">
    <property type="entry name" value="PAS_4"/>
</dbReference>
<dbReference type="InterPro" id="IPR001789">
    <property type="entry name" value="Sig_transdc_resp-reg_receiver"/>
</dbReference>
<dbReference type="SUPFAM" id="SSF47384">
    <property type="entry name" value="Homodimeric domain of signal transducing histidine kinase"/>
    <property type="match status" value="1"/>
</dbReference>
<dbReference type="Gene3D" id="1.10.287.130">
    <property type="match status" value="1"/>
</dbReference>
<dbReference type="SMART" id="SM00091">
    <property type="entry name" value="PAS"/>
    <property type="match status" value="7"/>
</dbReference>
<sequence length="1493" mass="165691">MKQDTFLISCLSELVRTPASELDDTITKMLGRIGAMCQADRAYVFLFRSDDIMDKTHEWVADGVTPMRQLLQNQPTSLLSSRRDSLDRDEVVHIPAARDLPDTDPCKAQLEMQDILSILMVPIQDNGRLVGFAGLDRTQQEAPFQEEQIQLLRAVGDVIQSSLMRRQSFIDLEQTKQKLEQTLAALPDLLLEVDMDGVYRAARHNRATGWFVDPQSMIGKTLEEVLRPDIAAEHRRMMAQVTSDKAITGVEQLLEPDNQDTWVEVSVSRREGTTDDDQGGYIFLIRDISERKAREAELAVARARLDATSAERDTAASRLSDISGISDDWLWEQDQDGRYTYISQNVSRYGVQPEQVIGRKRDDLLEILGVAPDDPGYLQISAKMKAREPFRDLVYKARHHDGSPAFFRFSASPVWAADGTFTGYRGVGSDVTDLRLREEAALEAAGRFEAIMSAMPDLLLELDENACYTGFVAGPEHLRVPVEGTLEGRSVDEVLPPATAKVARDILERVLQVGRIDGVRYPLEIAGERRIFEVAATRKDSSLPGGRPTAILLIRDVTNDTAQREELMKMGKIVEAMTNFVVVLDRDRHIVWFNRAFAEKSGWSLDEVRGMRFRDLVRCPESDPETADALDVALDNNQPFRGETVNQDRHGNRYVIDFNVQPLFGIDGTLQGYVTVETDITEHKRQRVEVARLAAEANAMRQRLENALNALPDSVIIFDSEDRLVIANDAYRKMFKPMEPALVDAAKLEDILRHGLTTGTLPGGGPGADLEKILADRMRIYAQPRFADEVQLPDGRWVRRINVRTSDGGCITVAIDITDRRNEIKALDAANAELTSALAERDIVEKQLTKVMEGAAIGTWEWNETLHRLTVAGQWRQILGYGEADMPPLDLWSFRKLVHPDDLKVFDTISQVHDDNATALSESEFRMRHKDGHWVWVLSRSQITQFAADGSPEIIGGVHLNISDRKKLEQDLEAGKTFLEQVMDASIAAIVVMDGDGQIIYANSEAERILRLTRDEITGLTYNAPRWRSTRLDGSPIPDEELPFSLAVAQGSAVRDVRFAIQWDDGTRRCLSVNAIAIRGENDELRVVTSFNDITEELAATTRLEQARAQAEGASRSKSMFLANMSHEIRTPLNGVLGMAEVLEGMLTEDRQRRMIGTIRNSGETLLSILNDILDMSKIEAGKMELEQVPFVIDDVAQSVQALNAIRAEEKGLEFRVHTNSGCALPLLGDPHRISQILNNLLHNAIKFTERGRVTLTMQCQPGSPLEIVVSDTGMGMTQVQIARMLESFEQADGSITRRFGGTGLGMSIVKQLVGLMQGDISVESTPGEGTAIRVLLPLPAAEPVDPLLEGANSIAQEQPVNLGHMRVLVADDSQTNRLVIEEMLADSGISIAMVENGREAVDIWTASLARGQAFDIVLMDISMPVLDGVSAVAEIRDHEDATGANPVPIIAVTANAMPHQVADYLIAGFDTHLAKPFKRAELLHAITTLTTG</sequence>
<dbReference type="InterPro" id="IPR029016">
    <property type="entry name" value="GAF-like_dom_sf"/>
</dbReference>
<evidence type="ECO:0000256" key="4">
    <source>
        <dbReference type="ARBA" id="ARBA00022679"/>
    </source>
</evidence>
<feature type="domain" description="Histidine kinase" evidence="8">
    <location>
        <begin position="1124"/>
        <end position="1341"/>
    </location>
</feature>
<dbReference type="InterPro" id="IPR005467">
    <property type="entry name" value="His_kinase_dom"/>
</dbReference>
<dbReference type="InterPro" id="IPR036890">
    <property type="entry name" value="HATPase_C_sf"/>
</dbReference>
<dbReference type="Gene3D" id="3.30.450.40">
    <property type="match status" value="1"/>
</dbReference>
<feature type="coiled-coil region" evidence="7">
    <location>
        <begin position="683"/>
        <end position="710"/>
    </location>
</feature>
<organism evidence="12 13">
    <name type="scientific">Seohaeicola saemankumensis</name>
    <dbReference type="NCBI Taxonomy" id="481181"/>
    <lineage>
        <taxon>Bacteria</taxon>
        <taxon>Pseudomonadati</taxon>
        <taxon>Pseudomonadota</taxon>
        <taxon>Alphaproteobacteria</taxon>
        <taxon>Rhodobacterales</taxon>
        <taxon>Roseobacteraceae</taxon>
        <taxon>Seohaeicola</taxon>
    </lineage>
</organism>
<dbReference type="Pfam" id="PF13426">
    <property type="entry name" value="PAS_9"/>
    <property type="match status" value="1"/>
</dbReference>
<comment type="caution">
    <text evidence="12">The sequence shown here is derived from an EMBL/GenBank/DDBJ whole genome shotgun (WGS) entry which is preliminary data.</text>
</comment>
<dbReference type="InterPro" id="IPR035965">
    <property type="entry name" value="PAS-like_dom_sf"/>
</dbReference>
<evidence type="ECO:0000313" key="12">
    <source>
        <dbReference type="EMBL" id="MFD1194190.1"/>
    </source>
</evidence>
<evidence type="ECO:0000256" key="1">
    <source>
        <dbReference type="ARBA" id="ARBA00000085"/>
    </source>
</evidence>
<dbReference type="InterPro" id="IPR013767">
    <property type="entry name" value="PAS_fold"/>
</dbReference>
<dbReference type="CDD" id="cd17546">
    <property type="entry name" value="REC_hyHK_CKI1_RcsC-like"/>
    <property type="match status" value="1"/>
</dbReference>
<dbReference type="PROSITE" id="PS50109">
    <property type="entry name" value="HIS_KIN"/>
    <property type="match status" value="1"/>
</dbReference>
<dbReference type="Pfam" id="PF00989">
    <property type="entry name" value="PAS"/>
    <property type="match status" value="1"/>
</dbReference>
<dbReference type="EMBL" id="JBHTKR010000002">
    <property type="protein sequence ID" value="MFD1194190.1"/>
    <property type="molecule type" value="Genomic_DNA"/>
</dbReference>
<accession>A0ABW3TAI2</accession>
<proteinExistence type="predicted"/>
<evidence type="ECO:0000259" key="11">
    <source>
        <dbReference type="PROSITE" id="PS50113"/>
    </source>
</evidence>
<evidence type="ECO:0000259" key="9">
    <source>
        <dbReference type="PROSITE" id="PS50110"/>
    </source>
</evidence>
<dbReference type="NCBIfam" id="TIGR00229">
    <property type="entry name" value="sensory_box"/>
    <property type="match status" value="5"/>
</dbReference>
<dbReference type="Pfam" id="PF00512">
    <property type="entry name" value="HisKA"/>
    <property type="match status" value="1"/>
</dbReference>
<feature type="domain" description="Response regulatory" evidence="9">
    <location>
        <begin position="1367"/>
        <end position="1491"/>
    </location>
</feature>
<feature type="domain" description="PAC" evidence="11">
    <location>
        <begin position="1055"/>
        <end position="1106"/>
    </location>
</feature>
<dbReference type="SMART" id="SM00448">
    <property type="entry name" value="REC"/>
    <property type="match status" value="1"/>
</dbReference>
<dbReference type="SMART" id="SM00388">
    <property type="entry name" value="HisKA"/>
    <property type="match status" value="1"/>
</dbReference>
<feature type="domain" description="PAS" evidence="10">
    <location>
        <begin position="566"/>
        <end position="637"/>
    </location>
</feature>
<keyword evidence="13" id="KW-1185">Reference proteome</keyword>
<gene>
    <name evidence="12" type="ORF">ACFQ3C_05875</name>
</gene>
<evidence type="ECO:0000256" key="6">
    <source>
        <dbReference type="PROSITE-ProRule" id="PRU00169"/>
    </source>
</evidence>
<dbReference type="Gene3D" id="3.30.565.10">
    <property type="entry name" value="Histidine kinase-like ATPase, C-terminal domain"/>
    <property type="match status" value="1"/>
</dbReference>
<dbReference type="InterPro" id="IPR003594">
    <property type="entry name" value="HATPase_dom"/>
</dbReference>
<dbReference type="InterPro" id="IPR003018">
    <property type="entry name" value="GAF"/>
</dbReference>
<dbReference type="InterPro" id="IPR000014">
    <property type="entry name" value="PAS"/>
</dbReference>
<dbReference type="PROSITE" id="PS50110">
    <property type="entry name" value="RESPONSE_REGULATORY"/>
    <property type="match status" value="1"/>
</dbReference>
<dbReference type="InterPro" id="IPR036097">
    <property type="entry name" value="HisK_dim/P_sf"/>
</dbReference>
<dbReference type="InterPro" id="IPR011006">
    <property type="entry name" value="CheY-like_superfamily"/>
</dbReference>
<feature type="domain" description="PAC" evidence="11">
    <location>
        <begin position="391"/>
        <end position="443"/>
    </location>
</feature>
<reference evidence="13" key="1">
    <citation type="journal article" date="2019" name="Int. J. Syst. Evol. Microbiol.">
        <title>The Global Catalogue of Microorganisms (GCM) 10K type strain sequencing project: providing services to taxonomists for standard genome sequencing and annotation.</title>
        <authorList>
            <consortium name="The Broad Institute Genomics Platform"/>
            <consortium name="The Broad Institute Genome Sequencing Center for Infectious Disease"/>
            <person name="Wu L."/>
            <person name="Ma J."/>
        </authorList>
    </citation>
    <scope>NUCLEOTIDE SEQUENCE [LARGE SCALE GENOMIC DNA]</scope>
    <source>
        <strain evidence="13">CCUG 55328</strain>
    </source>
</reference>
<evidence type="ECO:0000259" key="10">
    <source>
        <dbReference type="PROSITE" id="PS50112"/>
    </source>
</evidence>
<keyword evidence="3 6" id="KW-0597">Phosphoprotein</keyword>
<dbReference type="SUPFAM" id="SSF55874">
    <property type="entry name" value="ATPase domain of HSP90 chaperone/DNA topoisomerase II/histidine kinase"/>
    <property type="match status" value="1"/>
</dbReference>
<dbReference type="PROSITE" id="PS50113">
    <property type="entry name" value="PAC"/>
    <property type="match status" value="4"/>
</dbReference>
<dbReference type="SMART" id="SM00065">
    <property type="entry name" value="GAF"/>
    <property type="match status" value="1"/>
</dbReference>
<dbReference type="EC" id="2.7.13.3" evidence="2"/>
<dbReference type="InterPro" id="IPR000700">
    <property type="entry name" value="PAS-assoc_C"/>
</dbReference>
<feature type="domain" description="PAC" evidence="11">
    <location>
        <begin position="921"/>
        <end position="974"/>
    </location>
</feature>
<dbReference type="CDD" id="cd00082">
    <property type="entry name" value="HisKA"/>
    <property type="match status" value="1"/>
</dbReference>
<dbReference type="SUPFAM" id="SSF55781">
    <property type="entry name" value="GAF domain-like"/>
    <property type="match status" value="1"/>
</dbReference>
<dbReference type="Pfam" id="PF08448">
    <property type="entry name" value="PAS_4"/>
    <property type="match status" value="2"/>
</dbReference>
<dbReference type="RefSeq" id="WP_380789560.1">
    <property type="nucleotide sequence ID" value="NZ_JBHTKR010000002.1"/>
</dbReference>
<dbReference type="PROSITE" id="PS50112">
    <property type="entry name" value="PAS"/>
    <property type="match status" value="2"/>
</dbReference>
<dbReference type="SUPFAM" id="SSF55785">
    <property type="entry name" value="PYP-like sensor domain (PAS domain)"/>
    <property type="match status" value="7"/>
</dbReference>
<dbReference type="Pfam" id="PF12860">
    <property type="entry name" value="PAS_7"/>
    <property type="match status" value="1"/>
</dbReference>
<evidence type="ECO:0000313" key="13">
    <source>
        <dbReference type="Proteomes" id="UP001597151"/>
    </source>
</evidence>
<dbReference type="InterPro" id="IPR001610">
    <property type="entry name" value="PAC"/>
</dbReference>
<dbReference type="SMART" id="SM00086">
    <property type="entry name" value="PAC"/>
    <property type="match status" value="5"/>
</dbReference>
<dbReference type="Pfam" id="PF02518">
    <property type="entry name" value="HATPase_c"/>
    <property type="match status" value="1"/>
</dbReference>
<evidence type="ECO:0000256" key="7">
    <source>
        <dbReference type="SAM" id="Coils"/>
    </source>
</evidence>
<keyword evidence="5" id="KW-0418">Kinase</keyword>
<dbReference type="Pfam" id="PF00072">
    <property type="entry name" value="Response_reg"/>
    <property type="match status" value="1"/>
</dbReference>